<protein>
    <submittedName>
        <fullName evidence="2">ATPase, AAA+ superfamily</fullName>
    </submittedName>
</protein>
<dbReference type="RefSeq" id="WP_072022043.1">
    <property type="nucleotide sequence ID" value="NZ_CAWLVK010000361.1"/>
</dbReference>
<evidence type="ECO:0000259" key="1">
    <source>
        <dbReference type="Pfam" id="PF13635"/>
    </source>
</evidence>
<dbReference type="Proteomes" id="UP000019197">
    <property type="component" value="Unassembled WGS sequence"/>
</dbReference>
<accession>W1J9M7</accession>
<gene>
    <name evidence="2" type="ORF">XCR1_4230005</name>
</gene>
<name>W1J9M7_9GAMM</name>
<dbReference type="PANTHER" id="PTHR43566:SF2">
    <property type="entry name" value="DUF4143 DOMAIN-CONTAINING PROTEIN"/>
    <property type="match status" value="1"/>
</dbReference>
<evidence type="ECO:0000313" key="2">
    <source>
        <dbReference type="EMBL" id="CDL86576.1"/>
    </source>
</evidence>
<dbReference type="PANTHER" id="PTHR43566">
    <property type="entry name" value="CONSERVED PROTEIN"/>
    <property type="match status" value="1"/>
</dbReference>
<dbReference type="AlphaFoldDB" id="W1J9M7"/>
<reference evidence="2 3" key="1">
    <citation type="submission" date="2013-11" db="EMBL/GenBank/DDBJ databases">
        <title>Draft genome sequence and annotation of the entomopathogenic bacterium, Xenorhabdus cabanillasi strain JM26.</title>
        <authorList>
            <person name="Gualtieri M."/>
            <person name="Ogier J.C."/>
            <person name="Pages S."/>
            <person name="Givaudan A."/>
            <person name="Gaudriault S."/>
        </authorList>
    </citation>
    <scope>NUCLEOTIDE SEQUENCE [LARGE SCALE GENOMIC DNA]</scope>
    <source>
        <strain evidence="2 3">JM26</strain>
    </source>
</reference>
<dbReference type="EMBL" id="CBXE010000361">
    <property type="protein sequence ID" value="CDL86576.1"/>
    <property type="molecule type" value="Genomic_DNA"/>
</dbReference>
<feature type="domain" description="DUF4143" evidence="1">
    <location>
        <begin position="3"/>
        <end position="32"/>
    </location>
</feature>
<dbReference type="Pfam" id="PF13635">
    <property type="entry name" value="DUF4143"/>
    <property type="match status" value="1"/>
</dbReference>
<sequence length="86" mass="9585">MHFSHYRDKDQVEVDLVIEDGRKVWGVEVKKSASIQPKDGVGLARLASLSGNDWQGGILLYTGNNCLPINQVPNTYAVPMDALWEE</sequence>
<evidence type="ECO:0000313" key="3">
    <source>
        <dbReference type="Proteomes" id="UP000019197"/>
    </source>
</evidence>
<comment type="caution">
    <text evidence="2">The sequence shown here is derived from an EMBL/GenBank/DDBJ whole genome shotgun (WGS) entry which is preliminary data.</text>
</comment>
<proteinExistence type="predicted"/>
<dbReference type="InterPro" id="IPR025420">
    <property type="entry name" value="DUF4143"/>
</dbReference>
<organism evidence="2 3">
    <name type="scientific">Xenorhabdus cabanillasii JM26</name>
    <dbReference type="NCBI Taxonomy" id="1427517"/>
    <lineage>
        <taxon>Bacteria</taxon>
        <taxon>Pseudomonadati</taxon>
        <taxon>Pseudomonadota</taxon>
        <taxon>Gammaproteobacteria</taxon>
        <taxon>Enterobacterales</taxon>
        <taxon>Morganellaceae</taxon>
        <taxon>Xenorhabdus</taxon>
    </lineage>
</organism>